<dbReference type="EMBL" id="CP012836">
    <property type="protein sequence ID" value="AMQ54926.1"/>
    <property type="molecule type" value="Genomic_DNA"/>
</dbReference>
<dbReference type="InterPro" id="IPR039901">
    <property type="entry name" value="Kdotransferase"/>
</dbReference>
<keyword evidence="8" id="KW-1003">Cell membrane</keyword>
<evidence type="ECO:0000256" key="8">
    <source>
        <dbReference type="RuleBase" id="RU365103"/>
    </source>
</evidence>
<dbReference type="GO" id="GO:0009244">
    <property type="term" value="P:lipopolysaccharide core region biosynthetic process"/>
    <property type="evidence" value="ECO:0007669"/>
    <property type="project" value="UniProtKB-UniRule"/>
</dbReference>
<keyword evidence="11" id="KW-1185">Reference proteome</keyword>
<keyword evidence="8" id="KW-0448">Lipopolysaccharide biosynthesis</keyword>
<dbReference type="AlphaFoldDB" id="A0A142EIH1"/>
<protein>
    <recommendedName>
        <fullName evidence="3 8">3-deoxy-D-manno-octulosonic acid transferase</fullName>
        <shortName evidence="8">Kdo transferase</shortName>
        <ecNumber evidence="2 8">2.4.99.12</ecNumber>
    </recommendedName>
    <alternativeName>
        <fullName evidence="5 8">Lipid IV(A) 3-deoxy-D-manno-octulosonic acid transferase</fullName>
    </alternativeName>
</protein>
<dbReference type="InterPro" id="IPR007507">
    <property type="entry name" value="Glycos_transf_N"/>
</dbReference>
<dbReference type="InterPro" id="IPR038107">
    <property type="entry name" value="Glycos_transf_N_sf"/>
</dbReference>
<comment type="similarity">
    <text evidence="8">Belongs to the glycosyltransferase group 1 family.</text>
</comment>
<keyword evidence="4 8" id="KW-0808">Transferase</keyword>
<evidence type="ECO:0000256" key="1">
    <source>
        <dbReference type="ARBA" id="ARBA00004713"/>
    </source>
</evidence>
<dbReference type="PANTHER" id="PTHR42755">
    <property type="entry name" value="3-DEOXY-MANNO-OCTULOSONATE CYTIDYLYLTRANSFERASE"/>
    <property type="match status" value="1"/>
</dbReference>
<sequence length="415" mass="47544">MKFLYRLFFWGLPTILKGFGLIFPRVNRFLAARKNLFLRLKEFRSRYSGKLAWFHVASLGEYEQAKPVIEALKKQNSEIGILVSFFSPSGYEPALKKPHPLVDFVTYLPLDRRSWAQEFVRLVNPSSAFFVKYDLWYHHLEALRKFGVPHYLISASFRPNQPYFRWYGGFFKSMLESFNWIFTQNQPSLDLLNTIAVTNASRSGDTRFDRVWATAKHAKSFPEISHWINGRPTVVVGSAWQEDMDLILPLIEAHLDYVWIIAPHDLSPEPMDRWAKQLSVKSVTYSKWAPESQASILFIDNIGMLSSLYQFAKIAYVGGGFGKGLHNILEPLGFGIPVIFGKVKNVSKFPESIQSQHQGCGFEVNSPEDLLNVFDRLEQAEIYQKATFAAQEWVSANVGAADRVMQKVQELTPLS</sequence>
<accession>A0A142EIH1</accession>
<comment type="pathway">
    <text evidence="1 8">Bacterial outer membrane biogenesis; LPS core biosynthesis.</text>
</comment>
<evidence type="ECO:0000256" key="5">
    <source>
        <dbReference type="ARBA" id="ARBA00031445"/>
    </source>
</evidence>
<dbReference type="GO" id="GO:0005886">
    <property type="term" value="C:plasma membrane"/>
    <property type="evidence" value="ECO:0007669"/>
    <property type="project" value="UniProtKB-SubCell"/>
</dbReference>
<dbReference type="GO" id="GO:0043842">
    <property type="term" value="F:Kdo transferase activity"/>
    <property type="evidence" value="ECO:0007669"/>
    <property type="project" value="UniProtKB-EC"/>
</dbReference>
<comment type="catalytic activity">
    <reaction evidence="6 8">
        <text>lipid IVA (E. coli) + CMP-3-deoxy-beta-D-manno-octulosonate = alpha-Kdo-(2-&gt;6)-lipid IVA (E. coli) + CMP + H(+)</text>
        <dbReference type="Rhea" id="RHEA:28066"/>
        <dbReference type="ChEBI" id="CHEBI:15378"/>
        <dbReference type="ChEBI" id="CHEBI:58603"/>
        <dbReference type="ChEBI" id="CHEBI:60364"/>
        <dbReference type="ChEBI" id="CHEBI:60377"/>
        <dbReference type="ChEBI" id="CHEBI:85987"/>
        <dbReference type="EC" id="2.4.99.12"/>
    </reaction>
</comment>
<evidence type="ECO:0000256" key="7">
    <source>
        <dbReference type="PIRSR" id="PIRSR639901-1"/>
    </source>
</evidence>
<comment type="subcellular location">
    <subcellularLocation>
        <location evidence="8">Cell membrane</location>
    </subcellularLocation>
</comment>
<dbReference type="KEGG" id="alm:AO498_00885"/>
<dbReference type="Gene3D" id="3.40.50.2000">
    <property type="entry name" value="Glycogen Phosphorylase B"/>
    <property type="match status" value="1"/>
</dbReference>
<feature type="domain" description="3-deoxy-D-manno-octulosonic-acid transferase N-terminal" evidence="9">
    <location>
        <begin position="40"/>
        <end position="209"/>
    </location>
</feature>
<evidence type="ECO:0000256" key="3">
    <source>
        <dbReference type="ARBA" id="ARBA00019077"/>
    </source>
</evidence>
<evidence type="ECO:0000259" key="9">
    <source>
        <dbReference type="Pfam" id="PF04413"/>
    </source>
</evidence>
<dbReference type="Proteomes" id="UP000073816">
    <property type="component" value="Chromosome"/>
</dbReference>
<dbReference type="EC" id="2.4.99.12" evidence="2 8"/>
<dbReference type="OrthoDB" id="9789797at2"/>
<proteinExistence type="inferred from homology"/>
<dbReference type="PANTHER" id="PTHR42755:SF1">
    <property type="entry name" value="3-DEOXY-D-MANNO-OCTULOSONIC ACID TRANSFERASE, MITOCHONDRIAL-RELATED"/>
    <property type="match status" value="1"/>
</dbReference>
<evidence type="ECO:0000313" key="10">
    <source>
        <dbReference type="EMBL" id="AMQ54926.1"/>
    </source>
</evidence>
<gene>
    <name evidence="10" type="ORF">AO498_00885</name>
</gene>
<keyword evidence="8" id="KW-0472">Membrane</keyword>
<reference evidence="11" key="1">
    <citation type="submission" date="2015-09" db="EMBL/GenBank/DDBJ databases">
        <title>Complete sequence of Algoriphagus sp. M8-2.</title>
        <authorList>
            <person name="Shintani M."/>
        </authorList>
    </citation>
    <scope>NUCLEOTIDE SEQUENCE [LARGE SCALE GENOMIC DNA]</scope>
    <source>
        <strain evidence="11">M8-2</strain>
    </source>
</reference>
<dbReference type="STRING" id="1727163.AO498_00885"/>
<dbReference type="SUPFAM" id="SSF53756">
    <property type="entry name" value="UDP-Glycosyltransferase/glycogen phosphorylase"/>
    <property type="match status" value="1"/>
</dbReference>
<name>A0A142EIH1_9BACT</name>
<dbReference type="Pfam" id="PF04413">
    <property type="entry name" value="Glycos_transf_N"/>
    <property type="match status" value="1"/>
</dbReference>
<dbReference type="PATRIC" id="fig|1727163.4.peg.183"/>
<comment type="function">
    <text evidence="8">Involved in lipopolysaccharide (LPS) biosynthesis. Catalyzes the transfer of 3-deoxy-D-manno-octulosonate (Kdo) residue(s) from CMP-Kdo to lipid IV(A), the tetraacyldisaccharide-1,4'-bisphosphate precursor of lipid A.</text>
</comment>
<dbReference type="Gene3D" id="3.40.50.11720">
    <property type="entry name" value="3-Deoxy-D-manno-octulosonic-acid transferase, N-terminal domain"/>
    <property type="match status" value="1"/>
</dbReference>
<evidence type="ECO:0000256" key="4">
    <source>
        <dbReference type="ARBA" id="ARBA00022679"/>
    </source>
</evidence>
<dbReference type="UniPathway" id="UPA00958"/>
<reference evidence="10 11" key="2">
    <citation type="journal article" date="2016" name="Genome Announc.">
        <title>Complete Genome Sequence of Algoriphagus sp. Strain M8-2, Isolated from a Brackish Lake.</title>
        <authorList>
            <person name="Muraguchi Y."/>
            <person name="Kushimoto K."/>
            <person name="Ohtsubo Y."/>
            <person name="Suzuki T."/>
            <person name="Dohra H."/>
            <person name="Kimbara K."/>
            <person name="Shintani M."/>
        </authorList>
    </citation>
    <scope>NUCLEOTIDE SEQUENCE [LARGE SCALE GENOMIC DNA]</scope>
    <source>
        <strain evidence="10 11">M8-2</strain>
    </source>
</reference>
<dbReference type="GO" id="GO:0009245">
    <property type="term" value="P:lipid A biosynthetic process"/>
    <property type="evidence" value="ECO:0007669"/>
    <property type="project" value="TreeGrafter"/>
</dbReference>
<evidence type="ECO:0000313" key="11">
    <source>
        <dbReference type="Proteomes" id="UP000073816"/>
    </source>
</evidence>
<feature type="active site" description="Proton acceptor" evidence="7">
    <location>
        <position position="61"/>
    </location>
</feature>
<evidence type="ECO:0000256" key="6">
    <source>
        <dbReference type="ARBA" id="ARBA00049183"/>
    </source>
</evidence>
<evidence type="ECO:0000256" key="2">
    <source>
        <dbReference type="ARBA" id="ARBA00012621"/>
    </source>
</evidence>
<organism evidence="10 11">
    <name type="scientific">Algoriphagus sanaruensis</name>
    <dbReference type="NCBI Taxonomy" id="1727163"/>
    <lineage>
        <taxon>Bacteria</taxon>
        <taxon>Pseudomonadati</taxon>
        <taxon>Bacteroidota</taxon>
        <taxon>Cytophagia</taxon>
        <taxon>Cytophagales</taxon>
        <taxon>Cyclobacteriaceae</taxon>
        <taxon>Algoriphagus</taxon>
    </lineage>
</organism>